<reference evidence="2 3" key="1">
    <citation type="submission" date="2018-06" db="EMBL/GenBank/DDBJ databases">
        <authorList>
            <consortium name="Pathogen Informatics"/>
            <person name="Doyle S."/>
        </authorList>
    </citation>
    <scope>NUCLEOTIDE SEQUENCE [LARGE SCALE GENOMIC DNA]</scope>
    <source>
        <strain evidence="3">NCTC 11048</strain>
    </source>
</reference>
<protein>
    <submittedName>
        <fullName evidence="2">Phi PVL ORF 22-like protein</fullName>
    </submittedName>
</protein>
<gene>
    <name evidence="2" type="ORF">NCTC11048_02109</name>
</gene>
<dbReference type="STRING" id="1141106.GCA_000308095_01667"/>
<name>A0A380G7C6_STAIN</name>
<evidence type="ECO:0000256" key="1">
    <source>
        <dbReference type="SAM" id="MobiDB-lite"/>
    </source>
</evidence>
<sequence>MEQFTEFYLVEVNKNGEESALMQNYSNSFIKGASPANAYKFKDEEQAKKVCAMQNMLAEIFNNGTKTYYVKQEVARTKYNQDGTAYKSAEEPSSREETE</sequence>
<accession>A0A380G7C6</accession>
<evidence type="ECO:0000313" key="3">
    <source>
        <dbReference type="Proteomes" id="UP000255549"/>
    </source>
</evidence>
<dbReference type="RefSeq" id="WP_019168067.1">
    <property type="nucleotide sequence ID" value="NZ_CAIB01000118.1"/>
</dbReference>
<dbReference type="EMBL" id="UHDP01000003">
    <property type="protein sequence ID" value="SUM47039.1"/>
    <property type="molecule type" value="Genomic_DNA"/>
</dbReference>
<dbReference type="OrthoDB" id="2399989at2"/>
<proteinExistence type="predicted"/>
<evidence type="ECO:0000313" key="2">
    <source>
        <dbReference type="EMBL" id="SUM47039.1"/>
    </source>
</evidence>
<keyword evidence="3" id="KW-1185">Reference proteome</keyword>
<feature type="compositionally biased region" description="Basic and acidic residues" evidence="1">
    <location>
        <begin position="88"/>
        <end position="99"/>
    </location>
</feature>
<dbReference type="Proteomes" id="UP000255549">
    <property type="component" value="Unassembled WGS sequence"/>
</dbReference>
<dbReference type="AlphaFoldDB" id="A0A380G7C6"/>
<organism evidence="2 3">
    <name type="scientific">Staphylococcus intermedius NCTC 11048</name>
    <dbReference type="NCBI Taxonomy" id="1141106"/>
    <lineage>
        <taxon>Bacteria</taxon>
        <taxon>Bacillati</taxon>
        <taxon>Bacillota</taxon>
        <taxon>Bacilli</taxon>
        <taxon>Bacillales</taxon>
        <taxon>Staphylococcaceae</taxon>
        <taxon>Staphylococcus</taxon>
        <taxon>Staphylococcus intermedius group</taxon>
    </lineage>
</organism>
<feature type="region of interest" description="Disordered" evidence="1">
    <location>
        <begin position="80"/>
        <end position="99"/>
    </location>
</feature>